<comment type="caution">
    <text evidence="1">The sequence shown here is derived from an EMBL/GenBank/DDBJ whole genome shotgun (WGS) entry which is preliminary data.</text>
</comment>
<dbReference type="AlphaFoldDB" id="A0A7W7ZIA5"/>
<dbReference type="RefSeq" id="WP_184222765.1">
    <property type="nucleotide sequence ID" value="NZ_JACHIP010000014.1"/>
</dbReference>
<protein>
    <submittedName>
        <fullName evidence="1">Uncharacterized protein</fullName>
    </submittedName>
</protein>
<evidence type="ECO:0000313" key="2">
    <source>
        <dbReference type="Proteomes" id="UP000540989"/>
    </source>
</evidence>
<dbReference type="Proteomes" id="UP000540989">
    <property type="component" value="Unassembled WGS sequence"/>
</dbReference>
<keyword evidence="2" id="KW-1185">Reference proteome</keyword>
<sequence>MNTATELERHSQALLAGIARQVSAPAFDQLVANVTDALAASLAKGDRIRVAGTDQRLTTRLQVLNALNQGYAIKVTAASLILQQR</sequence>
<proteinExistence type="predicted"/>
<name>A0A7W7ZIA5_9BACT</name>
<evidence type="ECO:0000313" key="1">
    <source>
        <dbReference type="EMBL" id="MBB5060450.1"/>
    </source>
</evidence>
<gene>
    <name evidence="1" type="ORF">HDF16_005186</name>
</gene>
<reference evidence="1 2" key="1">
    <citation type="submission" date="2020-08" db="EMBL/GenBank/DDBJ databases">
        <title>Genomic Encyclopedia of Type Strains, Phase IV (KMG-V): Genome sequencing to study the core and pangenomes of soil and plant-associated prokaryotes.</title>
        <authorList>
            <person name="Whitman W."/>
        </authorList>
    </citation>
    <scope>NUCLEOTIDE SEQUENCE [LARGE SCALE GENOMIC DNA]</scope>
    <source>
        <strain evidence="1 2">M8UP14</strain>
    </source>
</reference>
<organism evidence="1 2">
    <name type="scientific">Granulicella aggregans</name>
    <dbReference type="NCBI Taxonomy" id="474949"/>
    <lineage>
        <taxon>Bacteria</taxon>
        <taxon>Pseudomonadati</taxon>
        <taxon>Acidobacteriota</taxon>
        <taxon>Terriglobia</taxon>
        <taxon>Terriglobales</taxon>
        <taxon>Acidobacteriaceae</taxon>
        <taxon>Granulicella</taxon>
    </lineage>
</organism>
<dbReference type="EMBL" id="JACHIP010000014">
    <property type="protein sequence ID" value="MBB5060450.1"/>
    <property type="molecule type" value="Genomic_DNA"/>
</dbReference>
<accession>A0A7W7ZIA5</accession>